<sequence length="129" mass="14604">MGCNSSMTVPALEVVVQDGKAAKALFEFCRKDEKAARLSRAHRRPVDMDSSWDFERTPIAVPYGMSVRHAPTRKLHERHLEKLNRFLAGVEHQPQVLEDMINKRRGSLSAWAVLLEESEGVGEHVKLTL</sequence>
<dbReference type="OrthoDB" id="425214at2759"/>
<gene>
    <name evidence="1" type="ORF">SNAT2548_LOCUS20341</name>
</gene>
<keyword evidence="2" id="KW-1185">Reference proteome</keyword>
<dbReference type="Proteomes" id="UP000604046">
    <property type="component" value="Unassembled WGS sequence"/>
</dbReference>
<evidence type="ECO:0000313" key="2">
    <source>
        <dbReference type="Proteomes" id="UP000604046"/>
    </source>
</evidence>
<organism evidence="1 2">
    <name type="scientific">Symbiodinium natans</name>
    <dbReference type="NCBI Taxonomy" id="878477"/>
    <lineage>
        <taxon>Eukaryota</taxon>
        <taxon>Sar</taxon>
        <taxon>Alveolata</taxon>
        <taxon>Dinophyceae</taxon>
        <taxon>Suessiales</taxon>
        <taxon>Symbiodiniaceae</taxon>
        <taxon>Symbiodinium</taxon>
    </lineage>
</organism>
<reference evidence="1" key="1">
    <citation type="submission" date="2021-02" db="EMBL/GenBank/DDBJ databases">
        <authorList>
            <person name="Dougan E. K."/>
            <person name="Rhodes N."/>
            <person name="Thang M."/>
            <person name="Chan C."/>
        </authorList>
    </citation>
    <scope>NUCLEOTIDE SEQUENCE</scope>
</reference>
<name>A0A812QH80_9DINO</name>
<proteinExistence type="predicted"/>
<accession>A0A812QH80</accession>
<evidence type="ECO:0000313" key="1">
    <source>
        <dbReference type="EMBL" id="CAE7372475.1"/>
    </source>
</evidence>
<protein>
    <submittedName>
        <fullName evidence="1">Uncharacterized protein</fullName>
    </submittedName>
</protein>
<dbReference type="AlphaFoldDB" id="A0A812QH80"/>
<dbReference type="EMBL" id="CAJNDS010002207">
    <property type="protein sequence ID" value="CAE7372475.1"/>
    <property type="molecule type" value="Genomic_DNA"/>
</dbReference>
<comment type="caution">
    <text evidence="1">The sequence shown here is derived from an EMBL/GenBank/DDBJ whole genome shotgun (WGS) entry which is preliminary data.</text>
</comment>